<feature type="region of interest" description="Disordered" evidence="1">
    <location>
        <begin position="98"/>
        <end position="127"/>
    </location>
</feature>
<keyword evidence="3" id="KW-1185">Reference proteome</keyword>
<feature type="compositionally biased region" description="Low complexity" evidence="1">
    <location>
        <begin position="100"/>
        <end position="127"/>
    </location>
</feature>
<proteinExistence type="predicted"/>
<organism evidence="2 3">
    <name type="scientific">Roseateles agri</name>
    <dbReference type="NCBI Taxonomy" id="3098619"/>
    <lineage>
        <taxon>Bacteria</taxon>
        <taxon>Pseudomonadati</taxon>
        <taxon>Pseudomonadota</taxon>
        <taxon>Betaproteobacteria</taxon>
        <taxon>Burkholderiales</taxon>
        <taxon>Sphaerotilaceae</taxon>
        <taxon>Roseateles</taxon>
    </lineage>
</organism>
<comment type="caution">
    <text evidence="2">The sequence shown here is derived from an EMBL/GenBank/DDBJ whole genome shotgun (WGS) entry which is preliminary data.</text>
</comment>
<sequence>MLTRAREQLAQGQLAEAALSWEILVTLKPRDAGYAQQLLETRSSAEAAAAQSLQRATQLQKKGELEAAANQYLATLALQPDLEPAAAGLRAVERERLRRGAAARSTRMGASAVPPAAPTPVRTTGPAERNDLEHAAILSALGEIDAAIVLLERHMARSKSDPPACQMLAELYLQKVEGQLQSDKAGALATLQKSLRLDGRNPRALARLPQLQAKPTPVTGEGLCPRAR</sequence>
<dbReference type="Proteomes" id="UP001285263">
    <property type="component" value="Unassembled WGS sequence"/>
</dbReference>
<reference evidence="2 3" key="1">
    <citation type="submission" date="2023-11" db="EMBL/GenBank/DDBJ databases">
        <title>Paucibacter sp. nov., isolated from fresh soil in Korea.</title>
        <authorList>
            <person name="Le N.T.T."/>
        </authorList>
    </citation>
    <scope>NUCLEOTIDE SEQUENCE [LARGE SCALE GENOMIC DNA]</scope>
    <source>
        <strain evidence="2 3">R3-3</strain>
    </source>
</reference>
<gene>
    <name evidence="2" type="ORF">SNE35_02215</name>
</gene>
<dbReference type="SUPFAM" id="SSF48452">
    <property type="entry name" value="TPR-like"/>
    <property type="match status" value="1"/>
</dbReference>
<evidence type="ECO:0000313" key="2">
    <source>
        <dbReference type="EMBL" id="MDY0743298.1"/>
    </source>
</evidence>
<protein>
    <recommendedName>
        <fullName evidence="4">Tetratricopeptide repeat protein</fullName>
    </recommendedName>
</protein>
<dbReference type="RefSeq" id="WP_320421164.1">
    <property type="nucleotide sequence ID" value="NZ_JAXCLA010000001.1"/>
</dbReference>
<evidence type="ECO:0000313" key="3">
    <source>
        <dbReference type="Proteomes" id="UP001285263"/>
    </source>
</evidence>
<evidence type="ECO:0000256" key="1">
    <source>
        <dbReference type="SAM" id="MobiDB-lite"/>
    </source>
</evidence>
<accession>A0ABU5DC53</accession>
<evidence type="ECO:0008006" key="4">
    <source>
        <dbReference type="Google" id="ProtNLM"/>
    </source>
</evidence>
<feature type="region of interest" description="Disordered" evidence="1">
    <location>
        <begin position="206"/>
        <end position="228"/>
    </location>
</feature>
<dbReference type="Gene3D" id="1.25.40.10">
    <property type="entry name" value="Tetratricopeptide repeat domain"/>
    <property type="match status" value="1"/>
</dbReference>
<name>A0ABU5DC53_9BURK</name>
<dbReference type="EMBL" id="JAXCLA010000001">
    <property type="protein sequence ID" value="MDY0743298.1"/>
    <property type="molecule type" value="Genomic_DNA"/>
</dbReference>
<dbReference type="InterPro" id="IPR011990">
    <property type="entry name" value="TPR-like_helical_dom_sf"/>
</dbReference>